<comment type="caution">
    <text evidence="1">The sequence shown here is derived from an EMBL/GenBank/DDBJ whole genome shotgun (WGS) entry which is preliminary data.</text>
</comment>
<dbReference type="Pfam" id="PF13177">
    <property type="entry name" value="DNA_pol3_delta2"/>
    <property type="match status" value="1"/>
</dbReference>
<organism evidence="1 2">
    <name type="scientific">Candidatus Enterocola intestinipullorum</name>
    <dbReference type="NCBI Taxonomy" id="2840783"/>
    <lineage>
        <taxon>Bacteria</taxon>
        <taxon>Pseudomonadati</taxon>
        <taxon>Bacteroidota</taxon>
        <taxon>Bacteroidia</taxon>
        <taxon>Bacteroidales</taxon>
        <taxon>Candidatus Enterocola</taxon>
    </lineage>
</organism>
<name>A0A9D9EEK4_9BACT</name>
<dbReference type="InterPro" id="IPR050238">
    <property type="entry name" value="DNA_Rep/Repair_Clamp_Loader"/>
</dbReference>
<reference evidence="1" key="1">
    <citation type="submission" date="2020-10" db="EMBL/GenBank/DDBJ databases">
        <authorList>
            <person name="Gilroy R."/>
        </authorList>
    </citation>
    <scope>NUCLEOTIDE SEQUENCE</scope>
    <source>
        <strain evidence="1">D3-1215</strain>
    </source>
</reference>
<protein>
    <submittedName>
        <fullName evidence="1">DNA polymerase III subunit delta</fullName>
    </submittedName>
</protein>
<evidence type="ECO:0000313" key="2">
    <source>
        <dbReference type="Proteomes" id="UP000823637"/>
    </source>
</evidence>
<gene>
    <name evidence="1" type="ORF">IAC32_01085</name>
</gene>
<dbReference type="SUPFAM" id="SSF52540">
    <property type="entry name" value="P-loop containing nucleoside triphosphate hydrolases"/>
    <property type="match status" value="1"/>
</dbReference>
<dbReference type="AlphaFoldDB" id="A0A9D9EEK4"/>
<dbReference type="EMBL" id="JADIMR010000013">
    <property type="protein sequence ID" value="MBO8446329.1"/>
    <property type="molecule type" value="Genomic_DNA"/>
</dbReference>
<evidence type="ECO:0000313" key="1">
    <source>
        <dbReference type="EMBL" id="MBO8446329.1"/>
    </source>
</evidence>
<dbReference type="GO" id="GO:0006261">
    <property type="term" value="P:DNA-templated DNA replication"/>
    <property type="evidence" value="ECO:0007669"/>
    <property type="project" value="TreeGrafter"/>
</dbReference>
<accession>A0A9D9EEK4</accession>
<sequence length="363" mass="41595">MGFANVLGQQQVKKQLLQSVGRGRVPHALLFWGNEGAGKFAIALAFAQYLNCENPHDGDSCGECLSCRQFKSLQHPDLHFVFPYIKTESRKLCDDYLHEWRDMLLESPYFNMEKWLAAMSGEKKQALIYSDESNEISRKLSRKSFEGKYSIMMVWLPERMHEVCANKLLKLLEEPPSDTVFLLTSQNPERLLPTIVSRTQMVHVPPIAYEDLRTVFPEDAARVAEGNYVLARELAADAGVLKEYMQMYRELMLMVFKRNLSGLKSFAETLAAGGREYSLSFLTYAQRLTRESFIAKLDCPRLNYMSTEEDAFISRFKDFVGVANIERLVEVFSDAAGDIERNVNAKIVIFDMGMQLMTQIKRQ</sequence>
<dbReference type="PANTHER" id="PTHR11669:SF8">
    <property type="entry name" value="DNA POLYMERASE III SUBUNIT DELTA"/>
    <property type="match status" value="1"/>
</dbReference>
<dbReference type="Proteomes" id="UP000823637">
    <property type="component" value="Unassembled WGS sequence"/>
</dbReference>
<dbReference type="PANTHER" id="PTHR11669">
    <property type="entry name" value="REPLICATION FACTOR C / DNA POLYMERASE III GAMMA-TAU SUBUNIT"/>
    <property type="match status" value="1"/>
</dbReference>
<dbReference type="Gene3D" id="3.40.50.300">
    <property type="entry name" value="P-loop containing nucleotide triphosphate hydrolases"/>
    <property type="match status" value="1"/>
</dbReference>
<reference evidence="1" key="2">
    <citation type="journal article" date="2021" name="PeerJ">
        <title>Extensive microbial diversity within the chicken gut microbiome revealed by metagenomics and culture.</title>
        <authorList>
            <person name="Gilroy R."/>
            <person name="Ravi A."/>
            <person name="Getino M."/>
            <person name="Pursley I."/>
            <person name="Horton D.L."/>
            <person name="Alikhan N.F."/>
            <person name="Baker D."/>
            <person name="Gharbi K."/>
            <person name="Hall N."/>
            <person name="Watson M."/>
            <person name="Adriaenssens E.M."/>
            <person name="Foster-Nyarko E."/>
            <person name="Jarju S."/>
            <person name="Secka A."/>
            <person name="Antonio M."/>
            <person name="Oren A."/>
            <person name="Chaudhuri R.R."/>
            <person name="La Ragione R."/>
            <person name="Hildebrand F."/>
            <person name="Pallen M.J."/>
        </authorList>
    </citation>
    <scope>NUCLEOTIDE SEQUENCE</scope>
    <source>
        <strain evidence="1">D3-1215</strain>
    </source>
</reference>
<dbReference type="InterPro" id="IPR027417">
    <property type="entry name" value="P-loop_NTPase"/>
</dbReference>
<proteinExistence type="predicted"/>